<sequence>MSDELKRRHFLKSSIGAIAGLSAYSFTNMDLLASANINWERKNALDPNALAKDEEFWKDIQKLYKPSKEFINLENGYYSMMSEPVRESQMTHLNHINDNHSYFMRRERKIDKEKIYQQVAELAGCSTEELLLCRNTTEALDTIILGLQLNKGD</sequence>
<dbReference type="SUPFAM" id="SSF53383">
    <property type="entry name" value="PLP-dependent transferases"/>
    <property type="match status" value="1"/>
</dbReference>
<dbReference type="RefSeq" id="WP_192461949.1">
    <property type="nucleotide sequence ID" value="NZ_JACYFJ010000002.1"/>
</dbReference>
<keyword evidence="2" id="KW-1185">Reference proteome</keyword>
<gene>
    <name evidence="1" type="ORF">ACFOUT_15270</name>
</gene>
<evidence type="ECO:0000313" key="1">
    <source>
        <dbReference type="EMBL" id="MFC4097250.1"/>
    </source>
</evidence>
<dbReference type="Gene3D" id="3.90.1150.10">
    <property type="entry name" value="Aspartate Aminotransferase, domain 1"/>
    <property type="match status" value="1"/>
</dbReference>
<accession>A0ABV8JWJ4</accession>
<dbReference type="EMBL" id="JBHSAW010000010">
    <property type="protein sequence ID" value="MFC4097250.1"/>
    <property type="molecule type" value="Genomic_DNA"/>
</dbReference>
<organism evidence="1 2">
    <name type="scientific">Euzebyella saccharophila</name>
    <dbReference type="NCBI Taxonomy" id="679664"/>
    <lineage>
        <taxon>Bacteria</taxon>
        <taxon>Pseudomonadati</taxon>
        <taxon>Bacteroidota</taxon>
        <taxon>Flavobacteriia</taxon>
        <taxon>Flavobacteriales</taxon>
        <taxon>Flavobacteriaceae</taxon>
        <taxon>Euzebyella</taxon>
    </lineage>
</organism>
<protein>
    <submittedName>
        <fullName evidence="1">Uncharacterized protein</fullName>
    </submittedName>
</protein>
<reference evidence="2" key="1">
    <citation type="journal article" date="2019" name="Int. J. Syst. Evol. Microbiol.">
        <title>The Global Catalogue of Microorganisms (GCM) 10K type strain sequencing project: providing services to taxonomists for standard genome sequencing and annotation.</title>
        <authorList>
            <consortium name="The Broad Institute Genomics Platform"/>
            <consortium name="The Broad Institute Genome Sequencing Center for Infectious Disease"/>
            <person name="Wu L."/>
            <person name="Ma J."/>
        </authorList>
    </citation>
    <scope>NUCLEOTIDE SEQUENCE [LARGE SCALE GENOMIC DNA]</scope>
    <source>
        <strain evidence="2">CECT 7477</strain>
    </source>
</reference>
<name>A0ABV8JWJ4_9FLAO</name>
<dbReference type="Proteomes" id="UP001595814">
    <property type="component" value="Unassembled WGS sequence"/>
</dbReference>
<dbReference type="InterPro" id="IPR015422">
    <property type="entry name" value="PyrdxlP-dep_Trfase_small"/>
</dbReference>
<comment type="caution">
    <text evidence="1">The sequence shown here is derived from an EMBL/GenBank/DDBJ whole genome shotgun (WGS) entry which is preliminary data.</text>
</comment>
<dbReference type="InterPro" id="IPR015424">
    <property type="entry name" value="PyrdxlP-dep_Trfase"/>
</dbReference>
<dbReference type="InterPro" id="IPR006311">
    <property type="entry name" value="TAT_signal"/>
</dbReference>
<evidence type="ECO:0000313" key="2">
    <source>
        <dbReference type="Proteomes" id="UP001595814"/>
    </source>
</evidence>
<dbReference type="InterPro" id="IPR015421">
    <property type="entry name" value="PyrdxlP-dep_Trfase_major"/>
</dbReference>
<dbReference type="Gene3D" id="3.40.640.10">
    <property type="entry name" value="Type I PLP-dependent aspartate aminotransferase-like (Major domain)"/>
    <property type="match status" value="1"/>
</dbReference>
<dbReference type="PROSITE" id="PS51318">
    <property type="entry name" value="TAT"/>
    <property type="match status" value="1"/>
</dbReference>
<proteinExistence type="predicted"/>